<dbReference type="PANTHER" id="PTHR33420">
    <property type="entry name" value="FIMBRIAL SUBUNIT ELFA-RELATED"/>
    <property type="match status" value="1"/>
</dbReference>
<dbReference type="PANTHER" id="PTHR33420:SF3">
    <property type="entry name" value="FIMBRIAL SUBUNIT ELFA"/>
    <property type="match status" value="1"/>
</dbReference>
<dbReference type="Gene3D" id="2.60.40.1090">
    <property type="entry name" value="Fimbrial-type adhesion domain"/>
    <property type="match status" value="1"/>
</dbReference>
<evidence type="ECO:0000256" key="3">
    <source>
        <dbReference type="ARBA" id="ARBA00022729"/>
    </source>
</evidence>
<keyword evidence="7" id="KW-1185">Reference proteome</keyword>
<evidence type="ECO:0000256" key="2">
    <source>
        <dbReference type="ARBA" id="ARBA00006671"/>
    </source>
</evidence>
<dbReference type="InterPro" id="IPR000259">
    <property type="entry name" value="Adhesion_dom_fimbrial"/>
</dbReference>
<evidence type="ECO:0000259" key="5">
    <source>
        <dbReference type="Pfam" id="PF00419"/>
    </source>
</evidence>
<comment type="similarity">
    <text evidence="2">Belongs to the fimbrial protein family.</text>
</comment>
<feature type="domain" description="Fimbrial-type adhesion" evidence="5">
    <location>
        <begin position="34"/>
        <end position="175"/>
    </location>
</feature>
<evidence type="ECO:0000256" key="4">
    <source>
        <dbReference type="ARBA" id="ARBA00023263"/>
    </source>
</evidence>
<dbReference type="STRING" id="500637.PROVRUST_05886"/>
<proteinExistence type="inferred from homology"/>
<protein>
    <submittedName>
        <fullName evidence="6">Fimbrial protein</fullName>
    </submittedName>
</protein>
<dbReference type="Proteomes" id="UP000005512">
    <property type="component" value="Unassembled WGS sequence"/>
</dbReference>
<dbReference type="eggNOG" id="COG3539">
    <property type="taxonomic scope" value="Bacteria"/>
</dbReference>
<reference evidence="6" key="1">
    <citation type="submission" date="2009-12" db="EMBL/GenBank/DDBJ databases">
        <authorList>
            <person name="Weinstock G."/>
            <person name="Sodergren E."/>
            <person name="Clifton S."/>
            <person name="Fulton L."/>
            <person name="Fulton B."/>
            <person name="Courtney L."/>
            <person name="Fronick C."/>
            <person name="Harrison M."/>
            <person name="Strong C."/>
            <person name="Farmer C."/>
            <person name="Delahaunty K."/>
            <person name="Markovic C."/>
            <person name="Hall O."/>
            <person name="Minx P."/>
            <person name="Tomlinson C."/>
            <person name="Mitreva M."/>
            <person name="Nelson J."/>
            <person name="Hou S."/>
            <person name="Wollam A."/>
            <person name="Pepin K.H."/>
            <person name="Johnson M."/>
            <person name="Bhonagiri V."/>
            <person name="Nash W.E."/>
            <person name="Warren W."/>
            <person name="Chinwalla A."/>
            <person name="Mardis E.R."/>
            <person name="Wilson R.K."/>
        </authorList>
    </citation>
    <scope>NUCLEOTIDE SEQUENCE [LARGE SCALE GENOMIC DNA]</scope>
    <source>
        <strain evidence="6">DSM 4541</strain>
    </source>
</reference>
<accession>D1P168</accession>
<sequence length="176" mass="19545">MRIKKKEVIFLLPFFLILMFSRCSFAKNSMDLIMQGSIMDTACAIDTGSYEQSIDMGVLPLSLIKNQGQGQAQDFFITLIGCKLTSYTGELWKTFDISFEGPVNGNWFSVSGSAQGVALSLTDSAGESIYPGGKLLPKNIKSGNNILNYQFKIVSDRTPLRAGEYQASIRFKLDYY</sequence>
<gene>
    <name evidence="6" type="ORF">PROVRUST_05886</name>
</gene>
<dbReference type="SUPFAM" id="SSF49401">
    <property type="entry name" value="Bacterial adhesins"/>
    <property type="match status" value="1"/>
</dbReference>
<evidence type="ECO:0000313" key="6">
    <source>
        <dbReference type="EMBL" id="EFB73087.1"/>
    </source>
</evidence>
<dbReference type="InterPro" id="IPR036937">
    <property type="entry name" value="Adhesion_dom_fimbrial_sf"/>
</dbReference>
<dbReference type="GO" id="GO:0009289">
    <property type="term" value="C:pilus"/>
    <property type="evidence" value="ECO:0007669"/>
    <property type="project" value="UniProtKB-SubCell"/>
</dbReference>
<dbReference type="HOGENOM" id="CLU_088965_4_1_6"/>
<keyword evidence="3" id="KW-0732">Signal</keyword>
<dbReference type="InterPro" id="IPR008966">
    <property type="entry name" value="Adhesion_dom_sf"/>
</dbReference>
<dbReference type="RefSeq" id="WP_006813943.1">
    <property type="nucleotide sequence ID" value="NZ_GG703818.1"/>
</dbReference>
<comment type="subcellular location">
    <subcellularLocation>
        <location evidence="1">Fimbrium</location>
    </subcellularLocation>
</comment>
<organism evidence="6 7">
    <name type="scientific">Providencia rustigianii DSM 4541</name>
    <dbReference type="NCBI Taxonomy" id="500637"/>
    <lineage>
        <taxon>Bacteria</taxon>
        <taxon>Pseudomonadati</taxon>
        <taxon>Pseudomonadota</taxon>
        <taxon>Gammaproteobacteria</taxon>
        <taxon>Enterobacterales</taxon>
        <taxon>Morganellaceae</taxon>
        <taxon>Providencia</taxon>
    </lineage>
</organism>
<comment type="caution">
    <text evidence="6">The sequence shown here is derived from an EMBL/GenBank/DDBJ whole genome shotgun (WGS) entry which is preliminary data.</text>
</comment>
<dbReference type="AlphaFoldDB" id="D1P168"/>
<name>D1P168_9GAMM</name>
<dbReference type="GO" id="GO:0043709">
    <property type="term" value="P:cell adhesion involved in single-species biofilm formation"/>
    <property type="evidence" value="ECO:0007669"/>
    <property type="project" value="TreeGrafter"/>
</dbReference>
<dbReference type="InterPro" id="IPR050263">
    <property type="entry name" value="Bact_Fimbrial_Adh_Pro"/>
</dbReference>
<dbReference type="Pfam" id="PF00419">
    <property type="entry name" value="Fimbrial"/>
    <property type="match status" value="1"/>
</dbReference>
<keyword evidence="4" id="KW-0281">Fimbrium</keyword>
<evidence type="ECO:0000313" key="7">
    <source>
        <dbReference type="Proteomes" id="UP000005512"/>
    </source>
</evidence>
<dbReference type="EMBL" id="ABXV02000017">
    <property type="protein sequence ID" value="EFB73087.1"/>
    <property type="molecule type" value="Genomic_DNA"/>
</dbReference>
<evidence type="ECO:0000256" key="1">
    <source>
        <dbReference type="ARBA" id="ARBA00004561"/>
    </source>
</evidence>